<dbReference type="GO" id="GO:0050511">
    <property type="term" value="F:undecaprenyldiphospho-muramoylpentapeptide beta-N-acetylglucosaminyltransferase activity"/>
    <property type="evidence" value="ECO:0007669"/>
    <property type="project" value="UniProtKB-UniRule"/>
</dbReference>
<feature type="binding site" evidence="10">
    <location>
        <position position="169"/>
    </location>
    <ligand>
        <name>UDP-N-acetyl-alpha-D-glucosamine</name>
        <dbReference type="ChEBI" id="CHEBI:57705"/>
    </ligand>
</feature>
<sequence>MSDKLKIIISGGGTGGHIFPAISIADALKARNPETEILFVGAKGRMEMEKVPAAGYDIVGLPVAGFQRRLTWKNITFFFKLAASMLKARRVVRSFAPDVAIGVGGYASGPVLKAAASAGVPTVLQEQNSYPGVTNKILARKAKKICVAYPNMERFFPPSRIVQTGNPVRKNLLETIERATALKEFELDGERKTILVVGGSLGAGSINKGLISSLEAIREREDVQVLWQCGKYYHQDLDQQLKTHGLDNVKLMPFIARMDLAYGVADVVVSRAGAGTISELALLGKASVLVPSPNVSEDHQTKNAMSLVKEGAAILVADNETEEKLVKEALVLLDDIDHKKQLEEKIKLFAHNNSADQIAEEVEKIAKEKA</sequence>
<evidence type="ECO:0000256" key="6">
    <source>
        <dbReference type="ARBA" id="ARBA00022984"/>
    </source>
</evidence>
<dbReference type="OrthoDB" id="9808936at2"/>
<evidence type="ECO:0000256" key="9">
    <source>
        <dbReference type="ARBA" id="ARBA00023316"/>
    </source>
</evidence>
<comment type="subcellular location">
    <subcellularLocation>
        <location evidence="10">Cell membrane</location>
        <topology evidence="10">Peripheral membrane protein</topology>
        <orientation evidence="10">Cytoplasmic side</orientation>
    </subcellularLocation>
</comment>
<dbReference type="GO" id="GO:0071555">
    <property type="term" value="P:cell wall organization"/>
    <property type="evidence" value="ECO:0007669"/>
    <property type="project" value="UniProtKB-KW"/>
</dbReference>
<evidence type="ECO:0000256" key="10">
    <source>
        <dbReference type="HAMAP-Rule" id="MF_00033"/>
    </source>
</evidence>
<dbReference type="InterPro" id="IPR004276">
    <property type="entry name" value="GlycoTrans_28_N"/>
</dbReference>
<evidence type="ECO:0000256" key="7">
    <source>
        <dbReference type="ARBA" id="ARBA00023136"/>
    </source>
</evidence>
<evidence type="ECO:0000313" key="14">
    <source>
        <dbReference type="Proteomes" id="UP000244956"/>
    </source>
</evidence>
<comment type="catalytic activity">
    <reaction evidence="10">
        <text>di-trans,octa-cis-undecaprenyl diphospho-N-acetyl-alpha-D-muramoyl-L-alanyl-D-glutamyl-meso-2,6-diaminopimeloyl-D-alanyl-D-alanine + UDP-N-acetyl-alpha-D-glucosamine = di-trans,octa-cis-undecaprenyl diphospho-[N-acetyl-alpha-D-glucosaminyl-(1-&gt;4)]-N-acetyl-alpha-D-muramoyl-L-alanyl-D-glutamyl-meso-2,6-diaminopimeloyl-D-alanyl-D-alanine + UDP + H(+)</text>
        <dbReference type="Rhea" id="RHEA:31227"/>
        <dbReference type="ChEBI" id="CHEBI:15378"/>
        <dbReference type="ChEBI" id="CHEBI:57705"/>
        <dbReference type="ChEBI" id="CHEBI:58223"/>
        <dbReference type="ChEBI" id="CHEBI:61387"/>
        <dbReference type="ChEBI" id="CHEBI:61388"/>
        <dbReference type="EC" id="2.4.1.227"/>
    </reaction>
</comment>
<dbReference type="SUPFAM" id="SSF53756">
    <property type="entry name" value="UDP-Glycosyltransferase/glycogen phosphorylase"/>
    <property type="match status" value="1"/>
</dbReference>
<keyword evidence="1 10" id="KW-1003">Cell membrane</keyword>
<comment type="similarity">
    <text evidence="10">Belongs to the glycosyltransferase 28 family. MurG subfamily.</text>
</comment>
<dbReference type="GO" id="GO:0008360">
    <property type="term" value="P:regulation of cell shape"/>
    <property type="evidence" value="ECO:0007669"/>
    <property type="project" value="UniProtKB-KW"/>
</dbReference>
<evidence type="ECO:0000313" key="13">
    <source>
        <dbReference type="EMBL" id="PWE01411.1"/>
    </source>
</evidence>
<dbReference type="NCBIfam" id="TIGR01133">
    <property type="entry name" value="murG"/>
    <property type="match status" value="1"/>
</dbReference>
<evidence type="ECO:0000259" key="12">
    <source>
        <dbReference type="Pfam" id="PF04101"/>
    </source>
</evidence>
<dbReference type="Proteomes" id="UP000244956">
    <property type="component" value="Unassembled WGS sequence"/>
</dbReference>
<feature type="binding site" evidence="10">
    <location>
        <position position="300"/>
    </location>
    <ligand>
        <name>UDP-N-acetyl-alpha-D-glucosamine</name>
        <dbReference type="ChEBI" id="CHEBI:57705"/>
    </ligand>
</feature>
<evidence type="ECO:0000256" key="4">
    <source>
        <dbReference type="ARBA" id="ARBA00022679"/>
    </source>
</evidence>
<evidence type="ECO:0000256" key="2">
    <source>
        <dbReference type="ARBA" id="ARBA00022618"/>
    </source>
</evidence>
<accession>A0A2U2BEC4</accession>
<dbReference type="Pfam" id="PF03033">
    <property type="entry name" value="Glyco_transf_28"/>
    <property type="match status" value="1"/>
</dbReference>
<dbReference type="PANTHER" id="PTHR21015:SF22">
    <property type="entry name" value="GLYCOSYLTRANSFERASE"/>
    <property type="match status" value="1"/>
</dbReference>
<dbReference type="GO" id="GO:0051301">
    <property type="term" value="P:cell division"/>
    <property type="evidence" value="ECO:0007669"/>
    <property type="project" value="UniProtKB-KW"/>
</dbReference>
<evidence type="ECO:0000256" key="8">
    <source>
        <dbReference type="ARBA" id="ARBA00023306"/>
    </source>
</evidence>
<organism evidence="13 14">
    <name type="scientific">Marinilabilia rubra</name>
    <dbReference type="NCBI Taxonomy" id="2162893"/>
    <lineage>
        <taxon>Bacteria</taxon>
        <taxon>Pseudomonadati</taxon>
        <taxon>Bacteroidota</taxon>
        <taxon>Bacteroidia</taxon>
        <taxon>Marinilabiliales</taxon>
        <taxon>Marinilabiliaceae</taxon>
        <taxon>Marinilabilia</taxon>
    </lineage>
</organism>
<dbReference type="GO" id="GO:0005886">
    <property type="term" value="C:plasma membrane"/>
    <property type="evidence" value="ECO:0007669"/>
    <property type="project" value="UniProtKB-SubCell"/>
</dbReference>
<gene>
    <name evidence="10 13" type="primary">murG</name>
    <name evidence="13" type="ORF">DDZ16_02695</name>
</gene>
<reference evidence="13 14" key="1">
    <citation type="submission" date="2018-05" db="EMBL/GenBank/DDBJ databases">
        <title>Marinilabilia rubrum sp. nov., isolated from saltern sediment.</title>
        <authorList>
            <person name="Zhang R."/>
        </authorList>
    </citation>
    <scope>NUCLEOTIDE SEQUENCE [LARGE SCALE GENOMIC DNA]</scope>
    <source>
        <strain evidence="13 14">WTE16</strain>
    </source>
</reference>
<dbReference type="GO" id="GO:0005975">
    <property type="term" value="P:carbohydrate metabolic process"/>
    <property type="evidence" value="ECO:0007669"/>
    <property type="project" value="InterPro"/>
</dbReference>
<keyword evidence="2 10" id="KW-0132">Cell division</keyword>
<dbReference type="InterPro" id="IPR006009">
    <property type="entry name" value="GlcNAc_MurG"/>
</dbReference>
<evidence type="ECO:0000256" key="3">
    <source>
        <dbReference type="ARBA" id="ARBA00022676"/>
    </source>
</evidence>
<dbReference type="RefSeq" id="WP_109262861.1">
    <property type="nucleotide sequence ID" value="NZ_QEWP01000001.1"/>
</dbReference>
<dbReference type="EMBL" id="QEWP01000001">
    <property type="protein sequence ID" value="PWE01411.1"/>
    <property type="molecule type" value="Genomic_DNA"/>
</dbReference>
<keyword evidence="14" id="KW-1185">Reference proteome</keyword>
<dbReference type="HAMAP" id="MF_00033">
    <property type="entry name" value="MurG"/>
    <property type="match status" value="1"/>
</dbReference>
<comment type="caution">
    <text evidence="13">The sequence shown here is derived from an EMBL/GenBank/DDBJ whole genome shotgun (WGS) entry which is preliminary data.</text>
</comment>
<comment type="pathway">
    <text evidence="10">Cell wall biogenesis; peptidoglycan biosynthesis.</text>
</comment>
<dbReference type="Gene3D" id="3.40.50.2000">
    <property type="entry name" value="Glycogen Phosphorylase B"/>
    <property type="match status" value="2"/>
</dbReference>
<evidence type="ECO:0000256" key="5">
    <source>
        <dbReference type="ARBA" id="ARBA00022960"/>
    </source>
</evidence>
<dbReference type="UniPathway" id="UPA00219"/>
<feature type="binding site" evidence="10">
    <location>
        <position position="128"/>
    </location>
    <ligand>
        <name>UDP-N-acetyl-alpha-D-glucosamine</name>
        <dbReference type="ChEBI" id="CHEBI:57705"/>
    </ligand>
</feature>
<keyword evidence="6 10" id="KW-0573">Peptidoglycan synthesis</keyword>
<dbReference type="Pfam" id="PF04101">
    <property type="entry name" value="Glyco_tran_28_C"/>
    <property type="match status" value="1"/>
</dbReference>
<evidence type="ECO:0000259" key="11">
    <source>
        <dbReference type="Pfam" id="PF03033"/>
    </source>
</evidence>
<comment type="function">
    <text evidence="10">Cell wall formation. Catalyzes the transfer of a GlcNAc subunit on undecaprenyl-pyrophosphoryl-MurNAc-pentapeptide (lipid intermediate I) to form undecaprenyl-pyrophosphoryl-MurNAc-(pentapeptide)GlcNAc (lipid intermediate II).</text>
</comment>
<dbReference type="EC" id="2.4.1.227" evidence="10"/>
<feature type="binding site" evidence="10">
    <location>
        <begin position="14"/>
        <end position="16"/>
    </location>
    <ligand>
        <name>UDP-N-acetyl-alpha-D-glucosamine</name>
        <dbReference type="ChEBI" id="CHEBI:57705"/>
    </ligand>
</feature>
<dbReference type="GO" id="GO:0051991">
    <property type="term" value="F:UDP-N-acetyl-D-glucosamine:N-acetylmuramoyl-L-alanyl-D-glutamyl-meso-2,6-diaminopimelyl-D-alanyl-D-alanine-diphosphoundecaprenol 4-beta-N-acetylglucosaminlytransferase activity"/>
    <property type="evidence" value="ECO:0007669"/>
    <property type="project" value="RHEA"/>
</dbReference>
<feature type="binding site" evidence="10">
    <location>
        <position position="200"/>
    </location>
    <ligand>
        <name>UDP-N-acetyl-alpha-D-glucosamine</name>
        <dbReference type="ChEBI" id="CHEBI:57705"/>
    </ligand>
</feature>
<dbReference type="CDD" id="cd03785">
    <property type="entry name" value="GT28_MurG"/>
    <property type="match status" value="1"/>
</dbReference>
<feature type="binding site" evidence="10">
    <location>
        <position position="255"/>
    </location>
    <ligand>
        <name>UDP-N-acetyl-alpha-D-glucosamine</name>
        <dbReference type="ChEBI" id="CHEBI:57705"/>
    </ligand>
</feature>
<keyword evidence="3 10" id="KW-0328">Glycosyltransferase</keyword>
<keyword evidence="5 10" id="KW-0133">Cell shape</keyword>
<protein>
    <recommendedName>
        <fullName evidence="10">UDP-N-acetylglucosamine--N-acetylmuramyl-(pentapeptide) pyrophosphoryl-undecaprenol N-acetylglucosamine transferase</fullName>
        <ecNumber evidence="10">2.4.1.227</ecNumber>
    </recommendedName>
    <alternativeName>
        <fullName evidence="10">Undecaprenyl-PP-MurNAc-pentapeptide-UDPGlcNAc GlcNAc transferase</fullName>
    </alternativeName>
</protein>
<proteinExistence type="inferred from homology"/>
<dbReference type="InterPro" id="IPR007235">
    <property type="entry name" value="Glyco_trans_28_C"/>
</dbReference>
<evidence type="ECO:0000256" key="1">
    <source>
        <dbReference type="ARBA" id="ARBA00022475"/>
    </source>
</evidence>
<dbReference type="GO" id="GO:0009252">
    <property type="term" value="P:peptidoglycan biosynthetic process"/>
    <property type="evidence" value="ECO:0007669"/>
    <property type="project" value="UniProtKB-UniRule"/>
</dbReference>
<dbReference type="AlphaFoldDB" id="A0A2U2BEC4"/>
<keyword evidence="4 10" id="KW-0808">Transferase</keyword>
<keyword evidence="9 10" id="KW-0961">Cell wall biogenesis/degradation</keyword>
<name>A0A2U2BEC4_9BACT</name>
<keyword evidence="8 10" id="KW-0131">Cell cycle</keyword>
<comment type="caution">
    <text evidence="10">Lacks conserved residue(s) required for the propagation of feature annotation.</text>
</comment>
<feature type="domain" description="Glycosyltransferase family 28 N-terminal" evidence="11">
    <location>
        <begin position="7"/>
        <end position="146"/>
    </location>
</feature>
<feature type="domain" description="Glycosyl transferase family 28 C-terminal" evidence="12">
    <location>
        <begin position="193"/>
        <end position="355"/>
    </location>
</feature>
<keyword evidence="7 10" id="KW-0472">Membrane</keyword>
<dbReference type="PANTHER" id="PTHR21015">
    <property type="entry name" value="UDP-N-ACETYLGLUCOSAMINE--N-ACETYLMURAMYL-(PENTAPEPTIDE) PYROPHOSPHORYL-UNDECAPRENOL N-ACETYLGLUCOSAMINE TRANSFERASE 1"/>
    <property type="match status" value="1"/>
</dbReference>